<feature type="domain" description="Tyrosine specific protein phosphatases" evidence="2">
    <location>
        <begin position="156"/>
        <end position="225"/>
    </location>
</feature>
<organism evidence="3 4">
    <name type="scientific">Dictyocaulus viviparus</name>
    <name type="common">Bovine lungworm</name>
    <dbReference type="NCBI Taxonomy" id="29172"/>
    <lineage>
        <taxon>Eukaryota</taxon>
        <taxon>Metazoa</taxon>
        <taxon>Ecdysozoa</taxon>
        <taxon>Nematoda</taxon>
        <taxon>Chromadorea</taxon>
        <taxon>Rhabditida</taxon>
        <taxon>Rhabditina</taxon>
        <taxon>Rhabditomorpha</taxon>
        <taxon>Strongyloidea</taxon>
        <taxon>Metastrongylidae</taxon>
        <taxon>Dictyocaulus</taxon>
    </lineage>
</organism>
<dbReference type="Pfam" id="PF00102">
    <property type="entry name" value="Y_phosphatase"/>
    <property type="match status" value="1"/>
</dbReference>
<dbReference type="AlphaFoldDB" id="A0A0D8X9Z3"/>
<dbReference type="PROSITE" id="PS50055">
    <property type="entry name" value="TYR_PHOSPHATASE_PTP"/>
    <property type="match status" value="1"/>
</dbReference>
<keyword evidence="4" id="KW-1185">Reference proteome</keyword>
<dbReference type="InterPro" id="IPR029021">
    <property type="entry name" value="Prot-tyrosine_phosphatase-like"/>
</dbReference>
<dbReference type="InterPro" id="IPR016130">
    <property type="entry name" value="Tyr_Pase_AS"/>
</dbReference>
<sequence>MIFSDVPCIDSTRIIITFFRKELGNGYIHANRVEYPTLRNKYIITQGPLPGTVDAFWKMIWQENVFCIVMLCRTIEDGKRKSAEYFSPIIDALVKYGPLSVVLKDRTWDDNVVTSMLEVEYLHESRMITHHQWREWADFKVGLSREKDFLQPPTDHTLVSLLQKVRGKSTVVVHCSAGVGRSGTFVALEMCLQDLANGIPVNVFQVVVHLRKYRALAVQTFEQYLSIYRAILQVGEKHGAISKSEVERFYNIYQQHVNQ</sequence>
<dbReference type="SMART" id="SM00404">
    <property type="entry name" value="PTPc_motif"/>
    <property type="match status" value="1"/>
</dbReference>
<dbReference type="Gene3D" id="3.90.190.10">
    <property type="entry name" value="Protein tyrosine phosphatase superfamily"/>
    <property type="match status" value="1"/>
</dbReference>
<feature type="domain" description="Tyrosine-protein phosphatase" evidence="1">
    <location>
        <begin position="6"/>
        <end position="234"/>
    </location>
</feature>
<dbReference type="InterPro" id="IPR003595">
    <property type="entry name" value="Tyr_Pase_cat"/>
</dbReference>
<evidence type="ECO:0000313" key="3">
    <source>
        <dbReference type="EMBL" id="KJH41383.1"/>
    </source>
</evidence>
<dbReference type="EMBL" id="KN716835">
    <property type="protein sequence ID" value="KJH41383.1"/>
    <property type="molecule type" value="Genomic_DNA"/>
</dbReference>
<proteinExistence type="predicted"/>
<evidence type="ECO:0000259" key="1">
    <source>
        <dbReference type="PROSITE" id="PS50055"/>
    </source>
</evidence>
<dbReference type="SMART" id="SM00194">
    <property type="entry name" value="PTPc"/>
    <property type="match status" value="1"/>
</dbReference>
<gene>
    <name evidence="3" type="ORF">DICVIV_12639</name>
</gene>
<accession>A0A0D8X9Z3</accession>
<dbReference type="PANTHER" id="PTHR46163">
    <property type="entry name" value="TYROSINE-PROTEIN PHOSPHATASE-RELATED"/>
    <property type="match status" value="1"/>
</dbReference>
<dbReference type="GO" id="GO:0004725">
    <property type="term" value="F:protein tyrosine phosphatase activity"/>
    <property type="evidence" value="ECO:0007669"/>
    <property type="project" value="InterPro"/>
</dbReference>
<reference evidence="3 4" key="1">
    <citation type="submission" date="2013-11" db="EMBL/GenBank/DDBJ databases">
        <title>Draft genome of the bovine lungworm Dictyocaulus viviparus.</title>
        <authorList>
            <person name="Mitreva M."/>
        </authorList>
    </citation>
    <scope>NUCLEOTIDE SEQUENCE [LARGE SCALE GENOMIC DNA]</scope>
    <source>
        <strain evidence="3 4">HannoverDv2000</strain>
    </source>
</reference>
<dbReference type="PROSITE" id="PS00383">
    <property type="entry name" value="TYR_PHOSPHATASE_1"/>
    <property type="match status" value="1"/>
</dbReference>
<protein>
    <submittedName>
        <fullName evidence="3">Protein-tyrosine phosphatase</fullName>
    </submittedName>
</protein>
<evidence type="ECO:0000259" key="2">
    <source>
        <dbReference type="PROSITE" id="PS50056"/>
    </source>
</evidence>
<dbReference type="STRING" id="29172.A0A0D8X9Z3"/>
<name>A0A0D8X9Z3_DICVI</name>
<dbReference type="InterPro" id="IPR052782">
    <property type="entry name" value="Oocyte-zygote_transition_reg"/>
</dbReference>
<dbReference type="SUPFAM" id="SSF52799">
    <property type="entry name" value="(Phosphotyrosine protein) phosphatases II"/>
    <property type="match status" value="1"/>
</dbReference>
<dbReference type="PROSITE" id="PS50056">
    <property type="entry name" value="TYR_PHOSPHATASE_2"/>
    <property type="match status" value="1"/>
</dbReference>
<dbReference type="InterPro" id="IPR000387">
    <property type="entry name" value="Tyr_Pase_dom"/>
</dbReference>
<dbReference type="Proteomes" id="UP000053766">
    <property type="component" value="Unassembled WGS sequence"/>
</dbReference>
<dbReference type="InterPro" id="IPR000242">
    <property type="entry name" value="PTP_cat"/>
</dbReference>
<dbReference type="CDD" id="cd00047">
    <property type="entry name" value="PTPc"/>
    <property type="match status" value="1"/>
</dbReference>
<reference evidence="4" key="2">
    <citation type="journal article" date="2016" name="Sci. Rep.">
        <title>Dictyocaulus viviparus genome, variome and transcriptome elucidate lungworm biology and support future intervention.</title>
        <authorList>
            <person name="McNulty S.N."/>
            <person name="Strube C."/>
            <person name="Rosa B.A."/>
            <person name="Martin J.C."/>
            <person name="Tyagi R."/>
            <person name="Choi Y.J."/>
            <person name="Wang Q."/>
            <person name="Hallsworth Pepin K."/>
            <person name="Zhang X."/>
            <person name="Ozersky P."/>
            <person name="Wilson R.K."/>
            <person name="Sternberg P.W."/>
            <person name="Gasser R.B."/>
            <person name="Mitreva M."/>
        </authorList>
    </citation>
    <scope>NUCLEOTIDE SEQUENCE [LARGE SCALE GENOMIC DNA]</scope>
    <source>
        <strain evidence="4">HannoverDv2000</strain>
    </source>
</reference>
<dbReference type="OrthoDB" id="8609993at2759"/>
<dbReference type="PRINTS" id="PR00700">
    <property type="entry name" value="PRTYPHPHTASE"/>
</dbReference>
<evidence type="ECO:0000313" key="4">
    <source>
        <dbReference type="Proteomes" id="UP000053766"/>
    </source>
</evidence>